<gene>
    <name evidence="3" type="ORF">N7482_009316</name>
</gene>
<dbReference type="RefSeq" id="XP_056539146.1">
    <property type="nucleotide sequence ID" value="XM_056691440.1"/>
</dbReference>
<reference evidence="3" key="1">
    <citation type="submission" date="2022-11" db="EMBL/GenBank/DDBJ databases">
        <authorList>
            <person name="Petersen C."/>
        </authorList>
    </citation>
    <scope>NUCLEOTIDE SEQUENCE</scope>
    <source>
        <strain evidence="3">IBT 26290</strain>
    </source>
</reference>
<protein>
    <submittedName>
        <fullName evidence="3">Uncharacterized protein</fullName>
    </submittedName>
</protein>
<sequence length="294" mass="32221">MDARDHILCLAVGMVSVDKTDSGGRIPLYCAALYGHKSTITLLRRTLGVDIAGRDNDGATPLYVATRENHRSITRQILAEESTGINASCQSKTTALHFAVEDGNMPLACVLVHLDSLGPNLCDDDVWTASSYALCKGDLRILDLNASNVSPIYLTAEWGHLGIIWRLLSFEKVNINQTVWHKSPLFIAIDNGFRNVADLLLQQGGRLDFNAKPLLGDTAFAVAVSYRYLEIVELLLEDDCLDIIANNRLGKSALLKAASMGHEQVVRCLCRDTRIRNAGSLNGAFEAESNPRIR</sequence>
<keyword evidence="2" id="KW-0040">ANK repeat</keyword>
<comment type="caution">
    <text evidence="3">The sequence shown here is derived from an EMBL/GenBank/DDBJ whole genome shotgun (WGS) entry which is preliminary data.</text>
</comment>
<dbReference type="InterPro" id="IPR002110">
    <property type="entry name" value="Ankyrin_rpt"/>
</dbReference>
<organism evidence="3 4">
    <name type="scientific">Penicillium canariense</name>
    <dbReference type="NCBI Taxonomy" id="189055"/>
    <lineage>
        <taxon>Eukaryota</taxon>
        <taxon>Fungi</taxon>
        <taxon>Dikarya</taxon>
        <taxon>Ascomycota</taxon>
        <taxon>Pezizomycotina</taxon>
        <taxon>Eurotiomycetes</taxon>
        <taxon>Eurotiomycetidae</taxon>
        <taxon>Eurotiales</taxon>
        <taxon>Aspergillaceae</taxon>
        <taxon>Penicillium</taxon>
    </lineage>
</organism>
<name>A0A9W9HME4_9EURO</name>
<dbReference type="PANTHER" id="PTHR24198">
    <property type="entry name" value="ANKYRIN REPEAT AND PROTEIN KINASE DOMAIN-CONTAINING PROTEIN"/>
    <property type="match status" value="1"/>
</dbReference>
<dbReference type="InterPro" id="IPR036770">
    <property type="entry name" value="Ankyrin_rpt-contain_sf"/>
</dbReference>
<reference evidence="3" key="2">
    <citation type="journal article" date="2023" name="IMA Fungus">
        <title>Comparative genomic study of the Penicillium genus elucidates a diverse pangenome and 15 lateral gene transfer events.</title>
        <authorList>
            <person name="Petersen C."/>
            <person name="Sorensen T."/>
            <person name="Nielsen M.R."/>
            <person name="Sondergaard T.E."/>
            <person name="Sorensen J.L."/>
            <person name="Fitzpatrick D.A."/>
            <person name="Frisvad J.C."/>
            <person name="Nielsen K.L."/>
        </authorList>
    </citation>
    <scope>NUCLEOTIDE SEQUENCE</scope>
    <source>
        <strain evidence="3">IBT 26290</strain>
    </source>
</reference>
<dbReference type="GeneID" id="81430616"/>
<dbReference type="OrthoDB" id="366390at2759"/>
<dbReference type="SMART" id="SM00248">
    <property type="entry name" value="ANK"/>
    <property type="match status" value="7"/>
</dbReference>
<evidence type="ECO:0000313" key="3">
    <source>
        <dbReference type="EMBL" id="KAJ5152838.1"/>
    </source>
</evidence>
<dbReference type="EMBL" id="JAPQKN010000007">
    <property type="protein sequence ID" value="KAJ5152838.1"/>
    <property type="molecule type" value="Genomic_DNA"/>
</dbReference>
<dbReference type="SUPFAM" id="SSF48403">
    <property type="entry name" value="Ankyrin repeat"/>
    <property type="match status" value="1"/>
</dbReference>
<accession>A0A9W9HME4</accession>
<proteinExistence type="predicted"/>
<dbReference type="PANTHER" id="PTHR24198:SF165">
    <property type="entry name" value="ANKYRIN REPEAT-CONTAINING PROTEIN-RELATED"/>
    <property type="match status" value="1"/>
</dbReference>
<dbReference type="AlphaFoldDB" id="A0A9W9HME4"/>
<dbReference type="Gene3D" id="1.25.40.20">
    <property type="entry name" value="Ankyrin repeat-containing domain"/>
    <property type="match status" value="2"/>
</dbReference>
<dbReference type="Proteomes" id="UP001149163">
    <property type="component" value="Unassembled WGS sequence"/>
</dbReference>
<evidence type="ECO:0000256" key="2">
    <source>
        <dbReference type="ARBA" id="ARBA00023043"/>
    </source>
</evidence>
<evidence type="ECO:0000256" key="1">
    <source>
        <dbReference type="ARBA" id="ARBA00022737"/>
    </source>
</evidence>
<keyword evidence="1" id="KW-0677">Repeat</keyword>
<evidence type="ECO:0000313" key="4">
    <source>
        <dbReference type="Proteomes" id="UP001149163"/>
    </source>
</evidence>
<keyword evidence="4" id="KW-1185">Reference proteome</keyword>
<dbReference type="Pfam" id="PF12796">
    <property type="entry name" value="Ank_2"/>
    <property type="match status" value="2"/>
</dbReference>